<dbReference type="EMBL" id="MTHB01000054">
    <property type="protein sequence ID" value="OXC78741.1"/>
    <property type="molecule type" value="Genomic_DNA"/>
</dbReference>
<evidence type="ECO:0000313" key="3">
    <source>
        <dbReference type="Proteomes" id="UP000214720"/>
    </source>
</evidence>
<dbReference type="InterPro" id="IPR018547">
    <property type="entry name" value="AbiEi_C"/>
</dbReference>
<dbReference type="Proteomes" id="UP000214720">
    <property type="component" value="Unassembled WGS sequence"/>
</dbReference>
<sequence length="158" mass="17842">MVGSFRQPLTAGKRQVFFTFRKDISAAPTVRTRGEKGAYLVSTREATLLDLMRHLPKVGGLESVARVARDFGPHLKQSEFVRALDAMGQVAVAQRTGFLLSELKFEEMATVVEKWLSPRTRTTRLLAEPVPETMANMTKPRWGITYCMRDINEIQEAQ</sequence>
<dbReference type="AlphaFoldDB" id="A0A226X5N4"/>
<proteinExistence type="predicted"/>
<reference evidence="3" key="1">
    <citation type="submission" date="2017-01" db="EMBL/GenBank/DDBJ databases">
        <title>Genome Analysis of Deinococcus marmoris KOPRI26562.</title>
        <authorList>
            <person name="Kim J.H."/>
            <person name="Oh H.-M."/>
        </authorList>
    </citation>
    <scope>NUCLEOTIDE SEQUENCE [LARGE SCALE GENOMIC DNA]</scope>
    <source>
        <strain evidence="3">PAMC 26633</strain>
    </source>
</reference>
<dbReference type="Pfam" id="PF09407">
    <property type="entry name" value="AbiEi_1"/>
    <property type="match status" value="1"/>
</dbReference>
<accession>A0A226X5N4</accession>
<gene>
    <name evidence="2" type="ORF">BSU04_10285</name>
</gene>
<evidence type="ECO:0000313" key="2">
    <source>
        <dbReference type="EMBL" id="OXC78741.1"/>
    </source>
</evidence>
<protein>
    <recommendedName>
        <fullName evidence="1">AbiEi antitoxin C-terminal domain-containing protein</fullName>
    </recommendedName>
</protein>
<name>A0A226X5N4_CABSO</name>
<organism evidence="2 3">
    <name type="scientific">Caballeronia sordidicola</name>
    <name type="common">Burkholderia sordidicola</name>
    <dbReference type="NCBI Taxonomy" id="196367"/>
    <lineage>
        <taxon>Bacteria</taxon>
        <taxon>Pseudomonadati</taxon>
        <taxon>Pseudomonadota</taxon>
        <taxon>Betaproteobacteria</taxon>
        <taxon>Burkholderiales</taxon>
        <taxon>Burkholderiaceae</taxon>
        <taxon>Caballeronia</taxon>
    </lineage>
</organism>
<comment type="caution">
    <text evidence="2">The sequence shown here is derived from an EMBL/GenBank/DDBJ whole genome shotgun (WGS) entry which is preliminary data.</text>
</comment>
<feature type="domain" description="AbiEi antitoxin C-terminal" evidence="1">
    <location>
        <begin position="2"/>
        <end position="101"/>
    </location>
</feature>
<evidence type="ECO:0000259" key="1">
    <source>
        <dbReference type="Pfam" id="PF09407"/>
    </source>
</evidence>